<gene>
    <name evidence="2" type="ORF">RSOLAG1IB_06167</name>
</gene>
<dbReference type="GO" id="GO:0004197">
    <property type="term" value="F:cysteine-type endopeptidase activity"/>
    <property type="evidence" value="ECO:0007669"/>
    <property type="project" value="InterPro"/>
</dbReference>
<organism evidence="2 3">
    <name type="scientific">Thanatephorus cucumeris (strain AG1-IB / isolate 7/3/14)</name>
    <name type="common">Lettuce bottom rot fungus</name>
    <name type="synonym">Rhizoctonia solani</name>
    <dbReference type="NCBI Taxonomy" id="1108050"/>
    <lineage>
        <taxon>Eukaryota</taxon>
        <taxon>Fungi</taxon>
        <taxon>Dikarya</taxon>
        <taxon>Basidiomycota</taxon>
        <taxon>Agaricomycotina</taxon>
        <taxon>Agaricomycetes</taxon>
        <taxon>Cantharellales</taxon>
        <taxon>Ceratobasidiaceae</taxon>
        <taxon>Rhizoctonia</taxon>
        <taxon>Rhizoctonia solani AG-1</taxon>
    </lineage>
</organism>
<dbReference type="GO" id="GO:0006508">
    <property type="term" value="P:proteolysis"/>
    <property type="evidence" value="ECO:0007669"/>
    <property type="project" value="InterPro"/>
</dbReference>
<keyword evidence="3" id="KW-1185">Reference proteome</keyword>
<dbReference type="EMBL" id="LN679111">
    <property type="protein sequence ID" value="CEL53202.1"/>
    <property type="molecule type" value="Genomic_DNA"/>
</dbReference>
<sequence>MSDYVQENKLPDLATNTPPLTKSFTGLPSVVDRQDVALLITNAYKDRLWPQKKESMALYGGDQDRPNILQFLGNFELNLEIDAIDNASRKNIEDCIRKAINSCPPLLVAYFQGHATIYDNILRYITSDDDDELLEYLTAEELVELFSKLTTQTKTVVITDFCHSGNMYGLEFFLKEEQDGTVAWHRTDEWNKEQRTAIASPMLHIAGSLREQKVYETGRSGGYVTEGLAGVDVKSMTLPQVLRHLQRHVDYHIEAVNRRLRGGFSAKQTPQIYSSYKWPLDDPRILSTIGLIDISIISD</sequence>
<evidence type="ECO:0000259" key="1">
    <source>
        <dbReference type="Pfam" id="PF00656"/>
    </source>
</evidence>
<proteinExistence type="predicted"/>
<reference evidence="2 3" key="1">
    <citation type="submission" date="2014-11" db="EMBL/GenBank/DDBJ databases">
        <authorList>
            <person name="Wibberg Daniel"/>
        </authorList>
    </citation>
    <scope>NUCLEOTIDE SEQUENCE [LARGE SCALE GENOMIC DNA]</scope>
    <source>
        <strain evidence="2">Rhizoctonia solani AG1-IB 7/3/14</strain>
    </source>
</reference>
<dbReference type="Gene3D" id="3.40.50.1460">
    <property type="match status" value="1"/>
</dbReference>
<dbReference type="OrthoDB" id="3137261at2759"/>
<name>A0A0B7FAF6_THACB</name>
<feature type="domain" description="Peptidase C14 caspase" evidence="1">
    <location>
        <begin position="36"/>
        <end position="274"/>
    </location>
</feature>
<evidence type="ECO:0000313" key="3">
    <source>
        <dbReference type="Proteomes" id="UP000059188"/>
    </source>
</evidence>
<dbReference type="InterPro" id="IPR011600">
    <property type="entry name" value="Pept_C14_caspase"/>
</dbReference>
<evidence type="ECO:0000313" key="2">
    <source>
        <dbReference type="EMBL" id="CEL53202.1"/>
    </source>
</evidence>
<dbReference type="Pfam" id="PF00656">
    <property type="entry name" value="Peptidase_C14"/>
    <property type="match status" value="1"/>
</dbReference>
<dbReference type="Proteomes" id="UP000059188">
    <property type="component" value="Unassembled WGS sequence"/>
</dbReference>
<dbReference type="AlphaFoldDB" id="A0A0B7FAF6"/>
<protein>
    <recommendedName>
        <fullName evidence="1">Peptidase C14 caspase domain-containing protein</fullName>
    </recommendedName>
</protein>
<accession>A0A0B7FAF6</accession>